<sequence>YWTFQRCMTGPNISIQGMCEGYDYDDGDVDLQDFARFQNEFSLDW</sequence>
<gene>
    <name evidence="1" type="ORF">S01H1_84659</name>
</gene>
<name>X0Z4L5_9ZZZZ</name>
<accession>X0Z4L5</accession>
<evidence type="ECO:0000313" key="1">
    <source>
        <dbReference type="EMBL" id="GAG43466.1"/>
    </source>
</evidence>
<feature type="non-terminal residue" evidence="1">
    <location>
        <position position="1"/>
    </location>
</feature>
<comment type="caution">
    <text evidence="1">The sequence shown here is derived from an EMBL/GenBank/DDBJ whole genome shotgun (WGS) entry which is preliminary data.</text>
</comment>
<reference evidence="1" key="1">
    <citation type="journal article" date="2014" name="Front. Microbiol.">
        <title>High frequency of phylogenetically diverse reductive dehalogenase-homologous genes in deep subseafloor sedimentary metagenomes.</title>
        <authorList>
            <person name="Kawai M."/>
            <person name="Futagami T."/>
            <person name="Toyoda A."/>
            <person name="Takaki Y."/>
            <person name="Nishi S."/>
            <person name="Hori S."/>
            <person name="Arai W."/>
            <person name="Tsubouchi T."/>
            <person name="Morono Y."/>
            <person name="Uchiyama I."/>
            <person name="Ito T."/>
            <person name="Fujiyama A."/>
            <person name="Inagaki F."/>
            <person name="Takami H."/>
        </authorList>
    </citation>
    <scope>NUCLEOTIDE SEQUENCE</scope>
    <source>
        <strain evidence="1">Expedition CK06-06</strain>
    </source>
</reference>
<proteinExistence type="predicted"/>
<organism evidence="1">
    <name type="scientific">marine sediment metagenome</name>
    <dbReference type="NCBI Taxonomy" id="412755"/>
    <lineage>
        <taxon>unclassified sequences</taxon>
        <taxon>metagenomes</taxon>
        <taxon>ecological metagenomes</taxon>
    </lineage>
</organism>
<dbReference type="EMBL" id="BARS01057861">
    <property type="protein sequence ID" value="GAG43466.1"/>
    <property type="molecule type" value="Genomic_DNA"/>
</dbReference>
<protein>
    <submittedName>
        <fullName evidence="1">Uncharacterized protein</fullName>
    </submittedName>
</protein>
<dbReference type="AlphaFoldDB" id="X0Z4L5"/>